<organism evidence="3 4">
    <name type="scientific">Phaeodactylum tricornutum (strain CCAP 1055/1)</name>
    <dbReference type="NCBI Taxonomy" id="556484"/>
    <lineage>
        <taxon>Eukaryota</taxon>
        <taxon>Sar</taxon>
        <taxon>Stramenopiles</taxon>
        <taxon>Ochrophyta</taxon>
        <taxon>Bacillariophyta</taxon>
        <taxon>Bacillariophyceae</taxon>
        <taxon>Bacillariophycidae</taxon>
        <taxon>Naviculales</taxon>
        <taxon>Phaeodactylaceae</taxon>
        <taxon>Phaeodactylum</taxon>
    </lineage>
</organism>
<dbReference type="HOGENOM" id="CLU_020288_0_0_1"/>
<evidence type="ECO:0000313" key="4">
    <source>
        <dbReference type="Proteomes" id="UP000000759"/>
    </source>
</evidence>
<reference evidence="3 4" key="1">
    <citation type="journal article" date="2008" name="Nature">
        <title>The Phaeodactylum genome reveals the evolutionary history of diatom genomes.</title>
        <authorList>
            <person name="Bowler C."/>
            <person name="Allen A.E."/>
            <person name="Badger J.H."/>
            <person name="Grimwood J."/>
            <person name="Jabbari K."/>
            <person name="Kuo A."/>
            <person name="Maheswari U."/>
            <person name="Martens C."/>
            <person name="Maumus F."/>
            <person name="Otillar R.P."/>
            <person name="Rayko E."/>
            <person name="Salamov A."/>
            <person name="Vandepoele K."/>
            <person name="Beszteri B."/>
            <person name="Gruber A."/>
            <person name="Heijde M."/>
            <person name="Katinka M."/>
            <person name="Mock T."/>
            <person name="Valentin K."/>
            <person name="Verret F."/>
            <person name="Berges J.A."/>
            <person name="Brownlee C."/>
            <person name="Cadoret J.P."/>
            <person name="Chiovitti A."/>
            <person name="Choi C.J."/>
            <person name="Coesel S."/>
            <person name="De Martino A."/>
            <person name="Detter J.C."/>
            <person name="Durkin C."/>
            <person name="Falciatore A."/>
            <person name="Fournet J."/>
            <person name="Haruta M."/>
            <person name="Huysman M.J."/>
            <person name="Jenkins B.D."/>
            <person name="Jiroutova K."/>
            <person name="Jorgensen R.E."/>
            <person name="Joubert Y."/>
            <person name="Kaplan A."/>
            <person name="Kroger N."/>
            <person name="Kroth P.G."/>
            <person name="La Roche J."/>
            <person name="Lindquist E."/>
            <person name="Lommer M."/>
            <person name="Martin-Jezequel V."/>
            <person name="Lopez P.J."/>
            <person name="Lucas S."/>
            <person name="Mangogna M."/>
            <person name="McGinnis K."/>
            <person name="Medlin L.K."/>
            <person name="Montsant A."/>
            <person name="Oudot-Le Secq M.P."/>
            <person name="Napoli C."/>
            <person name="Obornik M."/>
            <person name="Parker M.S."/>
            <person name="Petit J.L."/>
            <person name="Porcel B.M."/>
            <person name="Poulsen N."/>
            <person name="Robison M."/>
            <person name="Rychlewski L."/>
            <person name="Rynearson T.A."/>
            <person name="Schmutz J."/>
            <person name="Shapiro H."/>
            <person name="Siaut M."/>
            <person name="Stanley M."/>
            <person name="Sussman M.R."/>
            <person name="Taylor A.R."/>
            <person name="Vardi A."/>
            <person name="von Dassow P."/>
            <person name="Vyverman W."/>
            <person name="Willis A."/>
            <person name="Wyrwicz L.S."/>
            <person name="Rokhsar D.S."/>
            <person name="Weissenbach J."/>
            <person name="Armbrust E.V."/>
            <person name="Green B.R."/>
            <person name="Van de Peer Y."/>
            <person name="Grigoriev I.V."/>
        </authorList>
    </citation>
    <scope>NUCLEOTIDE SEQUENCE [LARGE SCALE GENOMIC DNA]</scope>
    <source>
        <strain evidence="3 4">CCAP 1055/1</strain>
    </source>
</reference>
<keyword evidence="1" id="KW-0677">Repeat</keyword>
<dbReference type="eggNOG" id="ENOG502QSBS">
    <property type="taxonomic scope" value="Eukaryota"/>
</dbReference>
<dbReference type="EMBL" id="CM000632">
    <property type="protein sequence ID" value="EEC43041.1"/>
    <property type="molecule type" value="Genomic_DNA"/>
</dbReference>
<gene>
    <name evidence="3" type="ORF">PHATRDRAFT_50441</name>
</gene>
<dbReference type="InParanoid" id="B7GE47"/>
<dbReference type="InterPro" id="IPR011989">
    <property type="entry name" value="ARM-like"/>
</dbReference>
<feature type="region of interest" description="Disordered" evidence="2">
    <location>
        <begin position="185"/>
        <end position="225"/>
    </location>
</feature>
<evidence type="ECO:0000313" key="3">
    <source>
        <dbReference type="EMBL" id="EEC43041.1"/>
    </source>
</evidence>
<dbReference type="KEGG" id="pti:PHATRDRAFT_50441"/>
<dbReference type="GeneID" id="7199304"/>
<dbReference type="InterPro" id="IPR000357">
    <property type="entry name" value="HEAT"/>
</dbReference>
<dbReference type="PaxDb" id="2850-Phatr50441"/>
<sequence length="776" mass="85070">MDFSSIPRALESLQRRQPPLDEETVLRPTRALVANPSADVFLSSITSLVSSTSSRWEPLAVGLYVATEALTQHGKALAASSSSSSTPDAAPSVYLEGPRVPSTRDEGTPLESVVPVLDTNQALVLCQTLHDVALRHLEHDEPRVRTLVAKAVGAYAKLTVELDDALPHNRQALHDRLVQSIRTHIQQGRDEQPDPQNDPHTNTPDDGDDDGDRSPKYSKSSTGALDDTTGWRALETNWQCLASLIRALGPAYVVHFGVPQTVLDDCQYSCIEHVNRHVRAAGISVLEQWLYAAAAGSPVQQALLTESDGVLRKTCRVVLKHGLADNWSQVRMAASVLCRVLFTTLQALQAPADDLYPVLLPRMCLNRFYLAQGVKLYSHETWKLVFVDSGVSLVAANLPAVCRYYVQMCDADNHVVREAACQAVAELAIRLGSDPNHHDELLPHMDLLLQALLMCFHDESWPVRDEACLACGLLCKAYPESCRPELGKLWERWTGQLTDQIWSVREDAAVALGDALEAYGADFLQELLALVDKLLPSARSQSAMTPTEYKARQNDAAAHTDSQLYSCGSLAPKLRKGGAGRIGCSSCDVNREKSPWEATDGCVYLIRELVVRCASPESPTPLADEILLPMLRELADVCRVQHFPQSDDLRTTLWRNLPGMAEALGKQRFKRLYLDVFQNLLFSSLDARSSSQLSQHAAGQCAEELADLVGRTIFRARLEDDQRDTLDRVLRERAAIPAGPADGAVFSPFGPPGLLDHIHKGTVHPGVAGMTRGTAP</sequence>
<feature type="region of interest" description="Disordered" evidence="2">
    <location>
        <begin position="1"/>
        <end position="23"/>
    </location>
</feature>
<dbReference type="Proteomes" id="UP000000759">
    <property type="component" value="Chromosome 30"/>
</dbReference>
<proteinExistence type="predicted"/>
<dbReference type="SUPFAM" id="SSF48371">
    <property type="entry name" value="ARM repeat"/>
    <property type="match status" value="1"/>
</dbReference>
<protein>
    <submittedName>
        <fullName evidence="3">Uncharacterized protein</fullName>
    </submittedName>
</protein>
<evidence type="ECO:0000256" key="1">
    <source>
        <dbReference type="ARBA" id="ARBA00022737"/>
    </source>
</evidence>
<keyword evidence="4" id="KW-1185">Reference proteome</keyword>
<dbReference type="RefSeq" id="XP_002185372.1">
    <property type="nucleotide sequence ID" value="XM_002185336.1"/>
</dbReference>
<reference evidence="4" key="2">
    <citation type="submission" date="2008-08" db="EMBL/GenBank/DDBJ databases">
        <authorList>
            <consortium name="Diatom Consortium"/>
            <person name="Grigoriev I."/>
            <person name="Grimwood J."/>
            <person name="Kuo A."/>
            <person name="Otillar R.P."/>
            <person name="Salamov A."/>
            <person name="Detter J.C."/>
            <person name="Lindquist E."/>
            <person name="Shapiro H."/>
            <person name="Lucas S."/>
            <person name="Glavina del Rio T."/>
            <person name="Pitluck S."/>
            <person name="Rokhsar D."/>
            <person name="Bowler C."/>
        </authorList>
    </citation>
    <scope>GENOME REANNOTATION</scope>
    <source>
        <strain evidence="4">CCAP 1055/1</strain>
    </source>
</reference>
<dbReference type="Gene3D" id="1.25.10.10">
    <property type="entry name" value="Leucine-rich Repeat Variant"/>
    <property type="match status" value="1"/>
</dbReference>
<dbReference type="AlphaFoldDB" id="B7GE47"/>
<feature type="compositionally biased region" description="Polar residues" evidence="2">
    <location>
        <begin position="194"/>
        <end position="204"/>
    </location>
</feature>
<dbReference type="OMA" id="SCDNALT"/>
<name>B7GE47_PHATC</name>
<feature type="region of interest" description="Disordered" evidence="2">
    <location>
        <begin position="78"/>
        <end position="107"/>
    </location>
</feature>
<dbReference type="OrthoDB" id="414039at2759"/>
<evidence type="ECO:0000256" key="2">
    <source>
        <dbReference type="SAM" id="MobiDB-lite"/>
    </source>
</evidence>
<accession>B7GE47</accession>
<dbReference type="InterPro" id="IPR016024">
    <property type="entry name" value="ARM-type_fold"/>
</dbReference>
<dbReference type="Pfam" id="PF02985">
    <property type="entry name" value="HEAT"/>
    <property type="match status" value="1"/>
</dbReference>
<feature type="compositionally biased region" description="Low complexity" evidence="2">
    <location>
        <begin position="78"/>
        <end position="92"/>
    </location>
</feature>